<evidence type="ECO:0000256" key="2">
    <source>
        <dbReference type="SAM" id="SignalP"/>
    </source>
</evidence>
<keyword evidence="4" id="KW-1185">Reference proteome</keyword>
<comment type="similarity">
    <text evidence="1">Belongs to the HEBP family.</text>
</comment>
<dbReference type="OrthoDB" id="6424451at2759"/>
<feature type="chain" id="PRO_5004715708" description="Heme-binding protein 2" evidence="2">
    <location>
        <begin position="18"/>
        <end position="202"/>
    </location>
</feature>
<evidence type="ECO:0000256" key="1">
    <source>
        <dbReference type="ARBA" id="ARBA00009817"/>
    </source>
</evidence>
<accession>V3Z0J0</accession>
<reference evidence="3 4" key="1">
    <citation type="journal article" date="2013" name="Nature">
        <title>Insights into bilaterian evolution from three spiralian genomes.</title>
        <authorList>
            <person name="Simakov O."/>
            <person name="Marletaz F."/>
            <person name="Cho S.J."/>
            <person name="Edsinger-Gonzales E."/>
            <person name="Havlak P."/>
            <person name="Hellsten U."/>
            <person name="Kuo D.H."/>
            <person name="Larsson T."/>
            <person name="Lv J."/>
            <person name="Arendt D."/>
            <person name="Savage R."/>
            <person name="Osoegawa K."/>
            <person name="de Jong P."/>
            <person name="Grimwood J."/>
            <person name="Chapman J.A."/>
            <person name="Shapiro H."/>
            <person name="Aerts A."/>
            <person name="Otillar R.P."/>
            <person name="Terry A.Y."/>
            <person name="Boore J.L."/>
            <person name="Grigoriev I.V."/>
            <person name="Lindberg D.R."/>
            <person name="Seaver E.C."/>
            <person name="Weisblat D.A."/>
            <person name="Putnam N.H."/>
            <person name="Rokhsar D.S."/>
        </authorList>
    </citation>
    <scope>NUCLEOTIDE SEQUENCE [LARGE SCALE GENOMIC DNA]</scope>
</reference>
<keyword evidence="2" id="KW-0732">Signal</keyword>
<evidence type="ECO:0000313" key="4">
    <source>
        <dbReference type="Proteomes" id="UP000030746"/>
    </source>
</evidence>
<dbReference type="Pfam" id="PF04832">
    <property type="entry name" value="SOUL"/>
    <property type="match status" value="1"/>
</dbReference>
<dbReference type="PANTHER" id="PTHR11220:SF73">
    <property type="entry name" value="HEME-BINDING PROTEIN 2"/>
    <property type="match status" value="1"/>
</dbReference>
<dbReference type="RefSeq" id="XP_009065116.1">
    <property type="nucleotide sequence ID" value="XM_009066868.1"/>
</dbReference>
<sequence length="202" mass="24224">MALRIVVLVLLLQFVSCQRPYTVVNGKPSFCKDKPCPQFTVVNKTAFYEKREYEPERWIAYDVLSRNLTFETKKQLFVPIHEYSRGRRIPFSYPLLLKGQNTKVEYALKTYTMMMYVPKSYKTKLQNRLNVYVTEKPKFTAYVRSFAGNHNSNQRWEYEANELKNALLENKLDFKNESYYSAIYEVPWYTWSLHNEIWFIAK</sequence>
<evidence type="ECO:0000313" key="3">
    <source>
        <dbReference type="EMBL" id="ESO83988.1"/>
    </source>
</evidence>
<dbReference type="InterPro" id="IPR011256">
    <property type="entry name" value="Reg_factor_effector_dom_sf"/>
</dbReference>
<dbReference type="OMA" id="VCRTEEY"/>
<organism evidence="3 4">
    <name type="scientific">Lottia gigantea</name>
    <name type="common">Giant owl limpet</name>
    <dbReference type="NCBI Taxonomy" id="225164"/>
    <lineage>
        <taxon>Eukaryota</taxon>
        <taxon>Metazoa</taxon>
        <taxon>Spiralia</taxon>
        <taxon>Lophotrochozoa</taxon>
        <taxon>Mollusca</taxon>
        <taxon>Gastropoda</taxon>
        <taxon>Patellogastropoda</taxon>
        <taxon>Lottioidea</taxon>
        <taxon>Lottiidae</taxon>
        <taxon>Lottia</taxon>
    </lineage>
</organism>
<proteinExistence type="inferred from homology"/>
<dbReference type="Gene3D" id="3.20.80.10">
    <property type="entry name" value="Regulatory factor, effector binding domain"/>
    <property type="match status" value="1"/>
</dbReference>
<dbReference type="HOGENOM" id="CLU_068699_2_0_1"/>
<dbReference type="InterPro" id="IPR006917">
    <property type="entry name" value="SOUL_heme-bd"/>
</dbReference>
<dbReference type="PANTHER" id="PTHR11220">
    <property type="entry name" value="HEME-BINDING PROTEIN-RELATED"/>
    <property type="match status" value="1"/>
</dbReference>
<dbReference type="GeneID" id="20248039"/>
<dbReference type="EMBL" id="KB203566">
    <property type="protein sequence ID" value="ESO83988.1"/>
    <property type="molecule type" value="Genomic_DNA"/>
</dbReference>
<dbReference type="CTD" id="20248039"/>
<dbReference type="Proteomes" id="UP000030746">
    <property type="component" value="Unassembled WGS sequence"/>
</dbReference>
<name>V3Z0J0_LOTGI</name>
<dbReference type="AlphaFoldDB" id="V3Z0J0"/>
<dbReference type="SUPFAM" id="SSF55136">
    <property type="entry name" value="Probable bacterial effector-binding domain"/>
    <property type="match status" value="1"/>
</dbReference>
<feature type="signal peptide" evidence="2">
    <location>
        <begin position="1"/>
        <end position="17"/>
    </location>
</feature>
<gene>
    <name evidence="3" type="ORF">LOTGIDRAFT_229543</name>
</gene>
<protein>
    <recommendedName>
        <fullName evidence="5">Heme-binding protein 2</fullName>
    </recommendedName>
</protein>
<evidence type="ECO:0008006" key="5">
    <source>
        <dbReference type="Google" id="ProtNLM"/>
    </source>
</evidence>
<dbReference type="KEGG" id="lgi:LOTGIDRAFT_229543"/>